<feature type="domain" description="VOC" evidence="1">
    <location>
        <begin position="3"/>
        <end position="141"/>
    </location>
</feature>
<dbReference type="EMBL" id="BAAAHP010000075">
    <property type="protein sequence ID" value="GAA0935482.1"/>
    <property type="molecule type" value="Genomic_DNA"/>
</dbReference>
<sequence length="161" mass="17720">MTNAFHAGFVVPDLVSTIDSYRAVLSTDWTPIQTTDLALRGPDGPFSVTMRMAFSTDGPVRIELIEPIDGTPWEQPCHPALGAMSVHHIAFWCDDLAEASTQMAELGARLLVTLDNGQDDGVSGFTYHRMPDGAIVELVDSRSRRAFERWFAGGPFPAQRR</sequence>
<dbReference type="PROSITE" id="PS51819">
    <property type="entry name" value="VOC"/>
    <property type="match status" value="1"/>
</dbReference>
<evidence type="ECO:0000313" key="3">
    <source>
        <dbReference type="Proteomes" id="UP001499967"/>
    </source>
</evidence>
<dbReference type="Proteomes" id="UP001499967">
    <property type="component" value="Unassembled WGS sequence"/>
</dbReference>
<dbReference type="InterPro" id="IPR029068">
    <property type="entry name" value="Glyas_Bleomycin-R_OHBP_Dase"/>
</dbReference>
<dbReference type="Pfam" id="PF13669">
    <property type="entry name" value="Glyoxalase_4"/>
    <property type="match status" value="1"/>
</dbReference>
<proteinExistence type="predicted"/>
<protein>
    <recommendedName>
        <fullName evidence="1">VOC domain-containing protein</fullName>
    </recommendedName>
</protein>
<accession>A0ABN1PZ74</accession>
<evidence type="ECO:0000259" key="1">
    <source>
        <dbReference type="PROSITE" id="PS51819"/>
    </source>
</evidence>
<evidence type="ECO:0000313" key="2">
    <source>
        <dbReference type="EMBL" id="GAA0935482.1"/>
    </source>
</evidence>
<reference evidence="2 3" key="1">
    <citation type="journal article" date="2019" name="Int. J. Syst. Evol. Microbiol.">
        <title>The Global Catalogue of Microorganisms (GCM) 10K type strain sequencing project: providing services to taxonomists for standard genome sequencing and annotation.</title>
        <authorList>
            <consortium name="The Broad Institute Genomics Platform"/>
            <consortium name="The Broad Institute Genome Sequencing Center for Infectious Disease"/>
            <person name="Wu L."/>
            <person name="Ma J."/>
        </authorList>
    </citation>
    <scope>NUCLEOTIDE SEQUENCE [LARGE SCALE GENOMIC DNA]</scope>
    <source>
        <strain evidence="2 3">JCM 11117</strain>
    </source>
</reference>
<organism evidence="2 3">
    <name type="scientific">Pseudonocardia zijingensis</name>
    <dbReference type="NCBI Taxonomy" id="153376"/>
    <lineage>
        <taxon>Bacteria</taxon>
        <taxon>Bacillati</taxon>
        <taxon>Actinomycetota</taxon>
        <taxon>Actinomycetes</taxon>
        <taxon>Pseudonocardiales</taxon>
        <taxon>Pseudonocardiaceae</taxon>
        <taxon>Pseudonocardia</taxon>
    </lineage>
</organism>
<comment type="caution">
    <text evidence="2">The sequence shown here is derived from an EMBL/GenBank/DDBJ whole genome shotgun (WGS) entry which is preliminary data.</text>
</comment>
<gene>
    <name evidence="2" type="ORF">GCM10009559_26980</name>
</gene>
<name>A0ABN1PZ74_9PSEU</name>
<dbReference type="SUPFAM" id="SSF54593">
    <property type="entry name" value="Glyoxalase/Bleomycin resistance protein/Dihydroxybiphenyl dioxygenase"/>
    <property type="match status" value="1"/>
</dbReference>
<keyword evidence="3" id="KW-1185">Reference proteome</keyword>
<dbReference type="Gene3D" id="3.10.180.10">
    <property type="entry name" value="2,3-Dihydroxybiphenyl 1,2-Dioxygenase, domain 1"/>
    <property type="match status" value="1"/>
</dbReference>
<dbReference type="InterPro" id="IPR037523">
    <property type="entry name" value="VOC_core"/>
</dbReference>